<dbReference type="Gene3D" id="1.20.1270.390">
    <property type="match status" value="1"/>
</dbReference>
<sequence length="129" mass="13901">MNDHACRTGARPRSLPLALAAAALFTACASTPNPNTQFAVSRAALDDARSADAAEFAPLQLKSAMEKMDSAERALRAKEPELARRLAEQAEVDARLAAAMARSAKSQRAADAVQEDIRVLRQEIERKAQ</sequence>
<dbReference type="Proteomes" id="UP000008291">
    <property type="component" value="Chromosome"/>
</dbReference>
<proteinExistence type="predicted"/>
<accession>Q3SM54</accession>
<keyword evidence="1" id="KW-0732">Signal</keyword>
<name>Q3SM54_THIDA</name>
<dbReference type="InterPro" id="IPR025511">
    <property type="entry name" value="DUF4398"/>
</dbReference>
<gene>
    <name evidence="3" type="ordered locus">Tbd_0243</name>
</gene>
<dbReference type="RefSeq" id="WP_011310756.1">
    <property type="nucleotide sequence ID" value="NC_007404.1"/>
</dbReference>
<dbReference type="KEGG" id="tbd:Tbd_0243"/>
<dbReference type="PROSITE" id="PS51257">
    <property type="entry name" value="PROKAR_LIPOPROTEIN"/>
    <property type="match status" value="1"/>
</dbReference>
<protein>
    <recommendedName>
        <fullName evidence="2">DUF4398 domain-containing protein</fullName>
    </recommendedName>
</protein>
<feature type="signal peptide" evidence="1">
    <location>
        <begin position="1"/>
        <end position="29"/>
    </location>
</feature>
<evidence type="ECO:0000259" key="2">
    <source>
        <dbReference type="Pfam" id="PF14346"/>
    </source>
</evidence>
<feature type="domain" description="DUF4398" evidence="2">
    <location>
        <begin position="37"/>
        <end position="112"/>
    </location>
</feature>
<dbReference type="EMBL" id="CP000116">
    <property type="protein sequence ID" value="AAZ96196.1"/>
    <property type="molecule type" value="Genomic_DNA"/>
</dbReference>
<keyword evidence="4" id="KW-1185">Reference proteome</keyword>
<dbReference type="AlphaFoldDB" id="Q3SM54"/>
<dbReference type="HOGENOM" id="CLU_132461_0_1_4"/>
<dbReference type="OrthoDB" id="5574276at2"/>
<feature type="chain" id="PRO_5005695204" description="DUF4398 domain-containing protein" evidence="1">
    <location>
        <begin position="30"/>
        <end position="129"/>
    </location>
</feature>
<dbReference type="STRING" id="292415.Tbd_0243"/>
<reference evidence="3 4" key="1">
    <citation type="journal article" date="2006" name="J. Bacteriol.">
        <title>The genome sequence of the obligately chemolithoautotrophic, facultatively anaerobic bacterium Thiobacillus denitrificans.</title>
        <authorList>
            <person name="Beller H.R."/>
            <person name="Chain P.S."/>
            <person name="Letain T.E."/>
            <person name="Chakicherla A."/>
            <person name="Larimer F.W."/>
            <person name="Richardson P.M."/>
            <person name="Coleman M.A."/>
            <person name="Wood A.P."/>
            <person name="Kelly D.P."/>
        </authorList>
    </citation>
    <scope>NUCLEOTIDE SEQUENCE [LARGE SCALE GENOMIC DNA]</scope>
    <source>
        <strain evidence="3 4">ATCC 25259</strain>
    </source>
</reference>
<dbReference type="eggNOG" id="ENOG5032YY1">
    <property type="taxonomic scope" value="Bacteria"/>
</dbReference>
<evidence type="ECO:0000313" key="4">
    <source>
        <dbReference type="Proteomes" id="UP000008291"/>
    </source>
</evidence>
<organism evidence="3 4">
    <name type="scientific">Thiobacillus denitrificans (strain ATCC 25259 / T1)</name>
    <dbReference type="NCBI Taxonomy" id="292415"/>
    <lineage>
        <taxon>Bacteria</taxon>
        <taxon>Pseudomonadati</taxon>
        <taxon>Pseudomonadota</taxon>
        <taxon>Betaproteobacteria</taxon>
        <taxon>Nitrosomonadales</taxon>
        <taxon>Thiobacillaceae</taxon>
        <taxon>Thiobacillus</taxon>
    </lineage>
</organism>
<dbReference type="Pfam" id="PF14346">
    <property type="entry name" value="DUF4398"/>
    <property type="match status" value="1"/>
</dbReference>
<evidence type="ECO:0000256" key="1">
    <source>
        <dbReference type="SAM" id="SignalP"/>
    </source>
</evidence>
<evidence type="ECO:0000313" key="3">
    <source>
        <dbReference type="EMBL" id="AAZ96196.1"/>
    </source>
</evidence>